<dbReference type="Pfam" id="PF03796">
    <property type="entry name" value="DnaB_C"/>
    <property type="match status" value="1"/>
</dbReference>
<dbReference type="InterPro" id="IPR007694">
    <property type="entry name" value="DNA_helicase_DnaB-like_C"/>
</dbReference>
<reference evidence="2 3" key="1">
    <citation type="journal article" date="2021" name="Int. J. Syst. Evol. Microbiol.">
        <title>Reticulibacter mediterranei gen. nov., sp. nov., within the new family Reticulibacteraceae fam. nov., and Ktedonospora formicarum gen. nov., sp. nov., Ktedonobacter robiniae sp. nov., Dictyobacter formicarum sp. nov. and Dictyobacter arantiisoli sp. nov., belonging to the class Ktedonobacteria.</title>
        <authorList>
            <person name="Yabe S."/>
            <person name="Zheng Y."/>
            <person name="Wang C.M."/>
            <person name="Sakai Y."/>
            <person name="Abe K."/>
            <person name="Yokota A."/>
            <person name="Donadio S."/>
            <person name="Cavaletti L."/>
            <person name="Monciardini P."/>
        </authorList>
    </citation>
    <scope>NUCLEOTIDE SEQUENCE [LARGE SCALE GENOMIC DNA]</scope>
    <source>
        <strain evidence="2 3">SOSP1-30</strain>
    </source>
</reference>
<proteinExistence type="predicted"/>
<dbReference type="Gene3D" id="3.40.50.300">
    <property type="entry name" value="P-loop containing nucleotide triphosphate hydrolases"/>
    <property type="match status" value="1"/>
</dbReference>
<evidence type="ECO:0000313" key="3">
    <source>
        <dbReference type="Proteomes" id="UP000654345"/>
    </source>
</evidence>
<accession>A0ABQ3URZ5</accession>
<dbReference type="PROSITE" id="PS51199">
    <property type="entry name" value="SF4_HELICASE"/>
    <property type="match status" value="1"/>
</dbReference>
<dbReference type="SUPFAM" id="SSF52540">
    <property type="entry name" value="P-loop containing nucleoside triphosphate hydrolases"/>
    <property type="match status" value="1"/>
</dbReference>
<dbReference type="Proteomes" id="UP000654345">
    <property type="component" value="Unassembled WGS sequence"/>
</dbReference>
<feature type="domain" description="SF4 helicase" evidence="1">
    <location>
        <begin position="27"/>
        <end position="310"/>
    </location>
</feature>
<name>A0ABQ3URZ5_9CHLR</name>
<organism evidence="2 3">
    <name type="scientific">Ktedonobacter robiniae</name>
    <dbReference type="NCBI Taxonomy" id="2778365"/>
    <lineage>
        <taxon>Bacteria</taxon>
        <taxon>Bacillati</taxon>
        <taxon>Chloroflexota</taxon>
        <taxon>Ktedonobacteria</taxon>
        <taxon>Ktedonobacterales</taxon>
        <taxon>Ktedonobacteraceae</taxon>
        <taxon>Ktedonobacter</taxon>
    </lineage>
</organism>
<dbReference type="InterPro" id="IPR027417">
    <property type="entry name" value="P-loop_NTPase"/>
</dbReference>
<dbReference type="EMBL" id="BNJG01000001">
    <property type="protein sequence ID" value="GHO55494.1"/>
    <property type="molecule type" value="Genomic_DNA"/>
</dbReference>
<protein>
    <recommendedName>
        <fullName evidence="1">SF4 helicase domain-containing protein</fullName>
    </recommendedName>
</protein>
<comment type="caution">
    <text evidence="2">The sequence shown here is derived from an EMBL/GenBank/DDBJ whole genome shotgun (WGS) entry which is preliminary data.</text>
</comment>
<dbReference type="RefSeq" id="WP_201372071.1">
    <property type="nucleotide sequence ID" value="NZ_BNJG01000001.1"/>
</dbReference>
<dbReference type="PANTHER" id="PTHR30153">
    <property type="entry name" value="REPLICATIVE DNA HELICASE DNAB"/>
    <property type="match status" value="1"/>
</dbReference>
<evidence type="ECO:0000259" key="1">
    <source>
        <dbReference type="PROSITE" id="PS51199"/>
    </source>
</evidence>
<keyword evidence="3" id="KW-1185">Reference proteome</keyword>
<gene>
    <name evidence="2" type="ORF">KSB_39690</name>
</gene>
<evidence type="ECO:0000313" key="2">
    <source>
        <dbReference type="EMBL" id="GHO55494.1"/>
    </source>
</evidence>
<sequence length="314" mass="35152">MVSDIQVLRQEEVADKTIARIRERYMNPTDIWGYSWGFDLLDKETGGIQHKDGNGANELTILAARSNAGKSSFGVSVGISVAEQFKEQYPGLQVRIITLEMDADQMLQRLLGQLADVPLRSLNTGRMTPDELRRIEAAHRKLAKLPIAYVQGGNDIGMIEDFIRRKDGKSNQSCGFWILDHVGIVPSGVADRTGNHTFALGQISRQLHEIARQYAPGLVLSQLNRESLKRKDPTPTLTDIYQSDKLVQDADKVLLLHRPEMFEERGDVDEEQDELSFCIVGKNRSGRAGRKLPMAFSPRVALWGDLPVEGELDE</sequence>
<dbReference type="PANTHER" id="PTHR30153:SF2">
    <property type="entry name" value="REPLICATIVE DNA HELICASE"/>
    <property type="match status" value="1"/>
</dbReference>